<name>A0AA96EQ91_9VIRU</name>
<sequence length="29" mass="3462">MKEISKQTGTKKQRELSFLMAEMKAMMWV</sequence>
<proteinExistence type="predicted"/>
<reference evidence="1" key="1">
    <citation type="submission" date="2023-07" db="EMBL/GenBank/DDBJ databases">
        <authorList>
            <person name="Xia Y."/>
        </authorList>
    </citation>
    <scope>NUCLEOTIDE SEQUENCE</scope>
    <source>
        <strain evidence="1">E</strain>
    </source>
</reference>
<dbReference type="EMBL" id="OR343189">
    <property type="protein sequence ID" value="WNL50366.1"/>
    <property type="molecule type" value="Genomic_DNA"/>
</dbReference>
<gene>
    <name evidence="1" type="ORF">MarDSR_327</name>
</gene>
<organism evidence="1">
    <name type="scientific">Marseillevirus sp</name>
    <dbReference type="NCBI Taxonomy" id="2809551"/>
    <lineage>
        <taxon>Viruses</taxon>
        <taxon>Varidnaviria</taxon>
        <taxon>Bamfordvirae</taxon>
        <taxon>Nucleocytoviricota</taxon>
        <taxon>Megaviricetes</taxon>
        <taxon>Pimascovirales</taxon>
        <taxon>Pimascovirales incertae sedis</taxon>
        <taxon>Marseilleviridae</taxon>
        <taxon>Marseillevirus</taxon>
    </lineage>
</organism>
<accession>A0AA96EQ91</accession>
<evidence type="ECO:0000313" key="1">
    <source>
        <dbReference type="EMBL" id="WNL50366.1"/>
    </source>
</evidence>
<protein>
    <submittedName>
        <fullName evidence="1">Uncharacterized protein</fullName>
    </submittedName>
</protein>